<proteinExistence type="predicted"/>
<gene>
    <name evidence="2" type="ORF">ARMSODRAFT_891008</name>
</gene>
<protein>
    <recommendedName>
        <fullName evidence="1">DUF6570 domain-containing protein</fullName>
    </recommendedName>
</protein>
<dbReference type="EMBL" id="KZ293442">
    <property type="protein sequence ID" value="PBK66208.1"/>
    <property type="molecule type" value="Genomic_DNA"/>
</dbReference>
<organism evidence="2 3">
    <name type="scientific">Armillaria solidipes</name>
    <dbReference type="NCBI Taxonomy" id="1076256"/>
    <lineage>
        <taxon>Eukaryota</taxon>
        <taxon>Fungi</taxon>
        <taxon>Dikarya</taxon>
        <taxon>Basidiomycota</taxon>
        <taxon>Agaricomycotina</taxon>
        <taxon>Agaricomycetes</taxon>
        <taxon>Agaricomycetidae</taxon>
        <taxon>Agaricales</taxon>
        <taxon>Marasmiineae</taxon>
        <taxon>Physalacriaceae</taxon>
        <taxon>Armillaria</taxon>
    </lineage>
</organism>
<evidence type="ECO:0000313" key="3">
    <source>
        <dbReference type="Proteomes" id="UP000218334"/>
    </source>
</evidence>
<feature type="non-terminal residue" evidence="2">
    <location>
        <position position="248"/>
    </location>
</feature>
<name>A0A2H3BJK6_9AGAR</name>
<reference evidence="3" key="1">
    <citation type="journal article" date="2017" name="Nat. Ecol. Evol.">
        <title>Genome expansion and lineage-specific genetic innovations in the forest pathogenic fungi Armillaria.</title>
        <authorList>
            <person name="Sipos G."/>
            <person name="Prasanna A.N."/>
            <person name="Walter M.C."/>
            <person name="O'Connor E."/>
            <person name="Balint B."/>
            <person name="Krizsan K."/>
            <person name="Kiss B."/>
            <person name="Hess J."/>
            <person name="Varga T."/>
            <person name="Slot J."/>
            <person name="Riley R."/>
            <person name="Boka B."/>
            <person name="Rigling D."/>
            <person name="Barry K."/>
            <person name="Lee J."/>
            <person name="Mihaltcheva S."/>
            <person name="LaButti K."/>
            <person name="Lipzen A."/>
            <person name="Waldron R."/>
            <person name="Moloney N.M."/>
            <person name="Sperisen C."/>
            <person name="Kredics L."/>
            <person name="Vagvoelgyi C."/>
            <person name="Patrignani A."/>
            <person name="Fitzpatrick D."/>
            <person name="Nagy I."/>
            <person name="Doyle S."/>
            <person name="Anderson J.B."/>
            <person name="Grigoriev I.V."/>
            <person name="Gueldener U."/>
            <person name="Muensterkoetter M."/>
            <person name="Nagy L.G."/>
        </authorList>
    </citation>
    <scope>NUCLEOTIDE SEQUENCE [LARGE SCALE GENOMIC DNA]</scope>
    <source>
        <strain evidence="3">28-4</strain>
    </source>
</reference>
<dbReference type="STRING" id="1076256.A0A2H3BJK6"/>
<feature type="domain" description="DUF6570" evidence="1">
    <location>
        <begin position="78"/>
        <end position="198"/>
    </location>
</feature>
<accession>A0A2H3BJK6</accession>
<sequence length="248" mass="27796">MTPDKIEEAGSAVCSQLTSKSHLSALKNVKNFLHILHAPGIMRRECSSTRNDARHDNEPVLTNQCSSICDTCRSEIRRGKVPQDALARGSWIGDVPKVLSELQFAEQLLIARVQHTCTFVKVQSGMRKMKANVITFENPIPKVYNILLPPRDEMEDVLAILFVGPNKPTSKDFERAPVLLKLNHIDYYDIDISYENMQQYSEDEPYVGVAWKAQYPTKSPEGLSVHDNEEEDGVADGKCPFIVHGLTG</sequence>
<dbReference type="AlphaFoldDB" id="A0A2H3BJK6"/>
<keyword evidence="3" id="KW-1185">Reference proteome</keyword>
<evidence type="ECO:0000259" key="1">
    <source>
        <dbReference type="Pfam" id="PF20209"/>
    </source>
</evidence>
<dbReference type="InterPro" id="IPR046700">
    <property type="entry name" value="DUF6570"/>
</dbReference>
<evidence type="ECO:0000313" key="2">
    <source>
        <dbReference type="EMBL" id="PBK66208.1"/>
    </source>
</evidence>
<dbReference type="Proteomes" id="UP000218334">
    <property type="component" value="Unassembled WGS sequence"/>
</dbReference>
<dbReference type="Pfam" id="PF20209">
    <property type="entry name" value="DUF6570"/>
    <property type="match status" value="1"/>
</dbReference>